<dbReference type="InterPro" id="IPR000242">
    <property type="entry name" value="PTP_cat"/>
</dbReference>
<keyword evidence="13" id="KW-1185">Reference proteome</keyword>
<dbReference type="SMART" id="SM00404">
    <property type="entry name" value="PTPc_motif"/>
    <property type="match status" value="1"/>
</dbReference>
<dbReference type="GO" id="GO:0019901">
    <property type="term" value="F:protein kinase binding"/>
    <property type="evidence" value="ECO:0007669"/>
    <property type="project" value="TreeGrafter"/>
</dbReference>
<dbReference type="EC" id="3.1.3.48" evidence="3"/>
<evidence type="ECO:0000313" key="12">
    <source>
        <dbReference type="EMBL" id="TKR92696.1"/>
    </source>
</evidence>
<feature type="compositionally biased region" description="Basic and acidic residues" evidence="8">
    <location>
        <begin position="356"/>
        <end position="380"/>
    </location>
</feature>
<dbReference type="InterPro" id="IPR000387">
    <property type="entry name" value="Tyr_Pase_dom"/>
</dbReference>
<evidence type="ECO:0000256" key="4">
    <source>
        <dbReference type="ARBA" id="ARBA00022553"/>
    </source>
</evidence>
<evidence type="ECO:0000313" key="13">
    <source>
        <dbReference type="Proteomes" id="UP000298663"/>
    </source>
</evidence>
<keyword evidence="5" id="KW-0378">Hydrolase</keyword>
<dbReference type="PANTHER" id="PTHR46047">
    <property type="entry name" value="TYROSINE-PROTEIN PHOSPHATASE NON-RECEPTOR TYPE 61F"/>
    <property type="match status" value="1"/>
</dbReference>
<dbReference type="OrthoDB" id="9450131at2759"/>
<dbReference type="InterPro" id="IPR051985">
    <property type="entry name" value="NR_tyrosine_phosphatase"/>
</dbReference>
<dbReference type="Pfam" id="PF00102">
    <property type="entry name" value="Y_phosphatase"/>
    <property type="match status" value="1"/>
</dbReference>
<keyword evidence="9" id="KW-1133">Transmembrane helix</keyword>
<name>A0A4U5P8Y9_STECR</name>
<dbReference type="SMART" id="SM00194">
    <property type="entry name" value="PTPc"/>
    <property type="match status" value="1"/>
</dbReference>
<evidence type="ECO:0000256" key="8">
    <source>
        <dbReference type="SAM" id="MobiDB-lite"/>
    </source>
</evidence>
<keyword evidence="4" id="KW-0597">Phosphoprotein</keyword>
<dbReference type="PROSITE" id="PS50055">
    <property type="entry name" value="TYR_PHOSPHATASE_PTP"/>
    <property type="match status" value="1"/>
</dbReference>
<evidence type="ECO:0000256" key="7">
    <source>
        <dbReference type="ARBA" id="ARBA00023136"/>
    </source>
</evidence>
<dbReference type="GO" id="GO:0046426">
    <property type="term" value="P:negative regulation of receptor signaling pathway via JAK-STAT"/>
    <property type="evidence" value="ECO:0007669"/>
    <property type="project" value="TreeGrafter"/>
</dbReference>
<evidence type="ECO:0000259" key="11">
    <source>
        <dbReference type="PROSITE" id="PS50056"/>
    </source>
</evidence>
<feature type="region of interest" description="Disordered" evidence="8">
    <location>
        <begin position="311"/>
        <end position="380"/>
    </location>
</feature>
<reference evidence="12 13" key="2">
    <citation type="journal article" date="2019" name="G3 (Bethesda)">
        <title>Hybrid Assembly of the Genome of the Entomopathogenic Nematode Steinernema carpocapsae Identifies the X-Chromosome.</title>
        <authorList>
            <person name="Serra L."/>
            <person name="Macchietto M."/>
            <person name="Macias-Munoz A."/>
            <person name="McGill C.J."/>
            <person name="Rodriguez I.M."/>
            <person name="Rodriguez B."/>
            <person name="Murad R."/>
            <person name="Mortazavi A."/>
        </authorList>
    </citation>
    <scope>NUCLEOTIDE SEQUENCE [LARGE SCALE GENOMIC DNA]</scope>
    <source>
        <strain evidence="12 13">ALL</strain>
    </source>
</reference>
<dbReference type="Proteomes" id="UP000298663">
    <property type="component" value="Unassembled WGS sequence"/>
</dbReference>
<comment type="subcellular location">
    <subcellularLocation>
        <location evidence="1">Endomembrane system</location>
    </subcellularLocation>
</comment>
<dbReference type="InterPro" id="IPR029021">
    <property type="entry name" value="Prot-tyrosine_phosphatase-like"/>
</dbReference>
<protein>
    <recommendedName>
        <fullName evidence="3">protein-tyrosine-phosphatase</fullName>
        <ecNumber evidence="3">3.1.3.48</ecNumber>
    </recommendedName>
</protein>
<comment type="similarity">
    <text evidence="2">Belongs to the protein-tyrosine phosphatase family. Non-receptor class 1 subfamily.</text>
</comment>
<feature type="compositionally biased region" description="Basic and acidic residues" evidence="8">
    <location>
        <begin position="314"/>
        <end position="324"/>
    </location>
</feature>
<dbReference type="InterPro" id="IPR003595">
    <property type="entry name" value="Tyr_Pase_cat"/>
</dbReference>
<dbReference type="EMBL" id="AZBU02000002">
    <property type="protein sequence ID" value="TKR92696.1"/>
    <property type="molecule type" value="Genomic_DNA"/>
</dbReference>
<dbReference type="GO" id="GO:0005634">
    <property type="term" value="C:nucleus"/>
    <property type="evidence" value="ECO:0007669"/>
    <property type="project" value="TreeGrafter"/>
</dbReference>
<dbReference type="STRING" id="34508.A0A4U5P8Y9"/>
<dbReference type="GO" id="GO:0005737">
    <property type="term" value="C:cytoplasm"/>
    <property type="evidence" value="ECO:0007669"/>
    <property type="project" value="TreeGrafter"/>
</dbReference>
<feature type="domain" description="Tyrosine-protein phosphatase" evidence="10">
    <location>
        <begin position="19"/>
        <end position="308"/>
    </location>
</feature>
<organism evidence="12 13">
    <name type="scientific">Steinernema carpocapsae</name>
    <name type="common">Entomopathogenic nematode</name>
    <dbReference type="NCBI Taxonomy" id="34508"/>
    <lineage>
        <taxon>Eukaryota</taxon>
        <taxon>Metazoa</taxon>
        <taxon>Ecdysozoa</taxon>
        <taxon>Nematoda</taxon>
        <taxon>Chromadorea</taxon>
        <taxon>Rhabditida</taxon>
        <taxon>Tylenchina</taxon>
        <taxon>Panagrolaimomorpha</taxon>
        <taxon>Strongyloidoidea</taxon>
        <taxon>Steinernematidae</taxon>
        <taxon>Steinernema</taxon>
    </lineage>
</organism>
<dbReference type="PROSITE" id="PS00383">
    <property type="entry name" value="TYR_PHOSPHATASE_1"/>
    <property type="match status" value="1"/>
</dbReference>
<dbReference type="Gene3D" id="3.90.190.10">
    <property type="entry name" value="Protein tyrosine phosphatase superfamily"/>
    <property type="match status" value="1"/>
</dbReference>
<gene>
    <name evidence="12" type="ORF">L596_007300</name>
</gene>
<accession>A0A4U5P8Y9</accession>
<sequence length="422" mass="48367">MDQMYFSSKWTEIERDQEWNKIFMKIRDKSGRYEDDHKFSTSISNLEQNIEKNRYLDVRPFDHCRVTLGDDAEHDYINASPVEVPEVKRSYILAQGPLATTSADFWQMVFAKNTKLIIMLNNIVEQYMVKCHRYFPCQDEPAIYAIDPSSDRRFRCKLVSESDQGDFIIREIELDLLTSGEHEDDGSGDEEDVVLEKRTITHYQYTTWPDFGCPRETGHFLAFREHLKSSGKLESDSTSGPVVIHCSAGIGRTGTFVVIDTVLASVEYGSKLDAKSLEEWILYLRRFRRGLIQTAQQLRFSWQSIVEGLEDHEDASNDSKKENSEALAEGSNEHSAAGDAVSSSNSKKRPASNAEDAGKEHEELQNKRQQRKETIEAMRMRSRAAEEKLRRRASFGFSWTVLLSAGAAGVAAVYFYYFYRNS</sequence>
<evidence type="ECO:0000256" key="9">
    <source>
        <dbReference type="SAM" id="Phobius"/>
    </source>
</evidence>
<keyword evidence="6" id="KW-0904">Protein phosphatase</keyword>
<dbReference type="GO" id="GO:0070373">
    <property type="term" value="P:negative regulation of ERK1 and ERK2 cascade"/>
    <property type="evidence" value="ECO:0007669"/>
    <property type="project" value="TreeGrafter"/>
</dbReference>
<feature type="domain" description="Tyrosine specific protein phosphatases" evidence="11">
    <location>
        <begin position="221"/>
        <end position="299"/>
    </location>
</feature>
<dbReference type="AlphaFoldDB" id="A0A4U5P8Y9"/>
<keyword evidence="7 9" id="KW-0472">Membrane</keyword>
<dbReference type="PANTHER" id="PTHR46047:SF3">
    <property type="entry name" value="TYROSINE-PROTEIN PHOSPHATASE NON-RECEPTOR TYPE 61F"/>
    <property type="match status" value="1"/>
</dbReference>
<keyword evidence="9" id="KW-0812">Transmembrane</keyword>
<evidence type="ECO:0000256" key="5">
    <source>
        <dbReference type="ARBA" id="ARBA00022801"/>
    </source>
</evidence>
<dbReference type="SUPFAM" id="SSF52799">
    <property type="entry name" value="(Phosphotyrosine protein) phosphatases II"/>
    <property type="match status" value="1"/>
</dbReference>
<evidence type="ECO:0000256" key="3">
    <source>
        <dbReference type="ARBA" id="ARBA00013064"/>
    </source>
</evidence>
<evidence type="ECO:0000256" key="1">
    <source>
        <dbReference type="ARBA" id="ARBA00004308"/>
    </source>
</evidence>
<feature type="transmembrane region" description="Helical" evidence="9">
    <location>
        <begin position="397"/>
        <end position="419"/>
    </location>
</feature>
<comment type="caution">
    <text evidence="12">The sequence shown here is derived from an EMBL/GenBank/DDBJ whole genome shotgun (WGS) entry which is preliminary data.</text>
</comment>
<dbReference type="InterPro" id="IPR016130">
    <property type="entry name" value="Tyr_Pase_AS"/>
</dbReference>
<evidence type="ECO:0000256" key="2">
    <source>
        <dbReference type="ARBA" id="ARBA00009701"/>
    </source>
</evidence>
<reference evidence="12 13" key="1">
    <citation type="journal article" date="2015" name="Genome Biol.">
        <title>Comparative genomics of Steinernema reveals deeply conserved gene regulatory networks.</title>
        <authorList>
            <person name="Dillman A.R."/>
            <person name="Macchietto M."/>
            <person name="Porter C.F."/>
            <person name="Rogers A."/>
            <person name="Williams B."/>
            <person name="Antoshechkin I."/>
            <person name="Lee M.M."/>
            <person name="Goodwin Z."/>
            <person name="Lu X."/>
            <person name="Lewis E.E."/>
            <person name="Goodrich-Blair H."/>
            <person name="Stock S.P."/>
            <person name="Adams B.J."/>
            <person name="Sternberg P.W."/>
            <person name="Mortazavi A."/>
        </authorList>
    </citation>
    <scope>NUCLEOTIDE SEQUENCE [LARGE SCALE GENOMIC DNA]</scope>
    <source>
        <strain evidence="12 13">ALL</strain>
    </source>
</reference>
<dbReference type="GO" id="GO:0012505">
    <property type="term" value="C:endomembrane system"/>
    <property type="evidence" value="ECO:0007669"/>
    <property type="project" value="UniProtKB-SubCell"/>
</dbReference>
<dbReference type="PRINTS" id="PR00700">
    <property type="entry name" value="PRTYPHPHTASE"/>
</dbReference>
<dbReference type="GO" id="GO:0004726">
    <property type="term" value="F:non-membrane spanning protein tyrosine phosphatase activity"/>
    <property type="evidence" value="ECO:0007669"/>
    <property type="project" value="TreeGrafter"/>
</dbReference>
<evidence type="ECO:0000259" key="10">
    <source>
        <dbReference type="PROSITE" id="PS50055"/>
    </source>
</evidence>
<evidence type="ECO:0000256" key="6">
    <source>
        <dbReference type="ARBA" id="ARBA00022912"/>
    </source>
</evidence>
<proteinExistence type="inferred from homology"/>
<dbReference type="PROSITE" id="PS50056">
    <property type="entry name" value="TYR_PHOSPHATASE_2"/>
    <property type="match status" value="1"/>
</dbReference>